<evidence type="ECO:0008006" key="4">
    <source>
        <dbReference type="Google" id="ProtNLM"/>
    </source>
</evidence>
<protein>
    <recommendedName>
        <fullName evidence="4">Ribosomal protein L14</fullName>
    </recommendedName>
</protein>
<name>A0ABN8ISD1_9NEOP</name>
<feature type="non-terminal residue" evidence="2">
    <location>
        <position position="124"/>
    </location>
</feature>
<dbReference type="Proteomes" id="UP000837857">
    <property type="component" value="Chromosome 3"/>
</dbReference>
<evidence type="ECO:0000313" key="3">
    <source>
        <dbReference type="Proteomes" id="UP000837857"/>
    </source>
</evidence>
<feature type="signal peptide" evidence="1">
    <location>
        <begin position="1"/>
        <end position="23"/>
    </location>
</feature>
<proteinExistence type="predicted"/>
<gene>
    <name evidence="2" type="ORF">IPOD504_LOCUS12132</name>
</gene>
<keyword evidence="3" id="KW-1185">Reference proteome</keyword>
<dbReference type="EMBL" id="OW152815">
    <property type="protein sequence ID" value="CAH2062717.1"/>
    <property type="molecule type" value="Genomic_DNA"/>
</dbReference>
<evidence type="ECO:0000313" key="2">
    <source>
        <dbReference type="EMBL" id="CAH2062717.1"/>
    </source>
</evidence>
<reference evidence="2" key="1">
    <citation type="submission" date="2022-03" db="EMBL/GenBank/DDBJ databases">
        <authorList>
            <person name="Martin H S."/>
        </authorList>
    </citation>
    <scope>NUCLEOTIDE SEQUENCE</scope>
</reference>
<keyword evidence="1" id="KW-0732">Signal</keyword>
<accession>A0ABN8ISD1</accession>
<organism evidence="2 3">
    <name type="scientific">Iphiclides podalirius</name>
    <name type="common">scarce swallowtail</name>
    <dbReference type="NCBI Taxonomy" id="110791"/>
    <lineage>
        <taxon>Eukaryota</taxon>
        <taxon>Metazoa</taxon>
        <taxon>Ecdysozoa</taxon>
        <taxon>Arthropoda</taxon>
        <taxon>Hexapoda</taxon>
        <taxon>Insecta</taxon>
        <taxon>Pterygota</taxon>
        <taxon>Neoptera</taxon>
        <taxon>Endopterygota</taxon>
        <taxon>Lepidoptera</taxon>
        <taxon>Glossata</taxon>
        <taxon>Ditrysia</taxon>
        <taxon>Papilionoidea</taxon>
        <taxon>Papilionidae</taxon>
        <taxon>Papilioninae</taxon>
        <taxon>Iphiclides</taxon>
    </lineage>
</organism>
<sequence length="124" mass="13625">MVNLKGACLATSLDLLLPRLLAAIRLGDLVISSPRNTHIASTLTPHNYRKLLTQTRALFTNRKRANRQGRMTVVLLPKKVYYAGRVVLGTSVVVKAQRGTGVASAGLTLWPRHSMMGPRPRLIT</sequence>
<feature type="chain" id="PRO_5047514119" description="Ribosomal protein L14" evidence="1">
    <location>
        <begin position="24"/>
        <end position="124"/>
    </location>
</feature>
<evidence type="ECO:0000256" key="1">
    <source>
        <dbReference type="SAM" id="SignalP"/>
    </source>
</evidence>